<organism evidence="1 2">
    <name type="scientific">Phytophthora oleae</name>
    <dbReference type="NCBI Taxonomy" id="2107226"/>
    <lineage>
        <taxon>Eukaryota</taxon>
        <taxon>Sar</taxon>
        <taxon>Stramenopiles</taxon>
        <taxon>Oomycota</taxon>
        <taxon>Peronosporomycetes</taxon>
        <taxon>Peronosporales</taxon>
        <taxon>Peronosporaceae</taxon>
        <taxon>Phytophthora</taxon>
    </lineage>
</organism>
<evidence type="ECO:0000313" key="2">
    <source>
        <dbReference type="Proteomes" id="UP001632037"/>
    </source>
</evidence>
<gene>
    <name evidence="1" type="ORF">V7S43_014445</name>
</gene>
<keyword evidence="2" id="KW-1185">Reference proteome</keyword>
<dbReference type="EMBL" id="JBIMZQ010000040">
    <property type="protein sequence ID" value="KAL3660691.1"/>
    <property type="molecule type" value="Genomic_DNA"/>
</dbReference>
<accession>A0ABD3F2Q4</accession>
<dbReference type="AlphaFoldDB" id="A0ABD3F2Q4"/>
<sequence>MKDERLRIALRVRDFQFNASNAFNGDLVIPANRDRATTGGNVSEPLRFMGHVTSTARINRPGGVRFDLGLSGEANRKVDSGSNSNKTGLAASLAGHFAVVA</sequence>
<protein>
    <recommendedName>
        <fullName evidence="3">Bacterial surface antigen (D15) domain-containing protein</fullName>
    </recommendedName>
</protein>
<dbReference type="Proteomes" id="UP001632037">
    <property type="component" value="Unassembled WGS sequence"/>
</dbReference>
<comment type="caution">
    <text evidence="1">The sequence shown here is derived from an EMBL/GenBank/DDBJ whole genome shotgun (WGS) entry which is preliminary data.</text>
</comment>
<evidence type="ECO:0008006" key="3">
    <source>
        <dbReference type="Google" id="ProtNLM"/>
    </source>
</evidence>
<name>A0ABD3F2Q4_9STRA</name>
<evidence type="ECO:0000313" key="1">
    <source>
        <dbReference type="EMBL" id="KAL3660691.1"/>
    </source>
</evidence>
<proteinExistence type="predicted"/>
<reference evidence="1 2" key="1">
    <citation type="submission" date="2024-09" db="EMBL/GenBank/DDBJ databases">
        <title>Genome sequencing and assembly of Phytophthora oleae, isolate VK10A, causative agent of rot of olive drupes.</title>
        <authorList>
            <person name="Conti Taguali S."/>
            <person name="Riolo M."/>
            <person name="La Spada F."/>
            <person name="Cacciola S.O."/>
            <person name="Dionisio G."/>
        </authorList>
    </citation>
    <scope>NUCLEOTIDE SEQUENCE [LARGE SCALE GENOMIC DNA]</scope>
    <source>
        <strain evidence="1 2">VK10A</strain>
    </source>
</reference>